<dbReference type="RefSeq" id="WP_318799203.1">
    <property type="nucleotide sequence ID" value="NZ_JARUJP010000035.1"/>
</dbReference>
<keyword evidence="3" id="KW-1185">Reference proteome</keyword>
<protein>
    <submittedName>
        <fullName evidence="2">DUF4418 family protein</fullName>
    </submittedName>
</protein>
<evidence type="ECO:0000313" key="2">
    <source>
        <dbReference type="EMBL" id="MDW8803005.1"/>
    </source>
</evidence>
<accession>A0ABU4JXV2</accession>
<gene>
    <name evidence="2" type="ORF">P8V03_17855</name>
</gene>
<keyword evidence="1" id="KW-0472">Membrane</keyword>
<sequence>MKKYTNIFNAFLGVLLLISVKFINPVCTGSVVLQSGKKMPMRCHYTSIAAMVIAVAVIVLALELYYRKTYLPITFITIGILLFLVPMDTPLSIGVCMKPMDCHLTAAWIKGISLLLILSGCTTFFLKDKNTKIL</sequence>
<name>A0ABU4JXV2_9CLOT</name>
<feature type="transmembrane region" description="Helical" evidence="1">
    <location>
        <begin position="107"/>
        <end position="126"/>
    </location>
</feature>
<evidence type="ECO:0000256" key="1">
    <source>
        <dbReference type="SAM" id="Phobius"/>
    </source>
</evidence>
<keyword evidence="1" id="KW-1133">Transmembrane helix</keyword>
<proteinExistence type="predicted"/>
<keyword evidence="1" id="KW-0812">Transmembrane</keyword>
<reference evidence="2 3" key="1">
    <citation type="submission" date="2023-04" db="EMBL/GenBank/DDBJ databases">
        <title>Clostridium tannerae sp. nov., isolated from the fecal material of an alpaca.</title>
        <authorList>
            <person name="Miller S."/>
            <person name="Hendry M."/>
            <person name="King J."/>
            <person name="Sankaranarayanan K."/>
            <person name="Lawson P.A."/>
        </authorList>
    </citation>
    <scope>NUCLEOTIDE SEQUENCE [LARGE SCALE GENOMIC DNA]</scope>
    <source>
        <strain evidence="2 3">A1-XYC3</strain>
    </source>
</reference>
<comment type="caution">
    <text evidence="2">The sequence shown here is derived from an EMBL/GenBank/DDBJ whole genome shotgun (WGS) entry which is preliminary data.</text>
</comment>
<dbReference type="EMBL" id="JARUJP010000035">
    <property type="protein sequence ID" value="MDW8803005.1"/>
    <property type="molecule type" value="Genomic_DNA"/>
</dbReference>
<dbReference type="InterPro" id="IPR025531">
    <property type="entry name" value="DUF4418"/>
</dbReference>
<evidence type="ECO:0000313" key="3">
    <source>
        <dbReference type="Proteomes" id="UP001281656"/>
    </source>
</evidence>
<dbReference type="Proteomes" id="UP001281656">
    <property type="component" value="Unassembled WGS sequence"/>
</dbReference>
<feature type="transmembrane region" description="Helical" evidence="1">
    <location>
        <begin position="69"/>
        <end position="87"/>
    </location>
</feature>
<organism evidence="2 3">
    <name type="scientific">Clostridium tanneri</name>
    <dbReference type="NCBI Taxonomy" id="3037988"/>
    <lineage>
        <taxon>Bacteria</taxon>
        <taxon>Bacillati</taxon>
        <taxon>Bacillota</taxon>
        <taxon>Clostridia</taxon>
        <taxon>Eubacteriales</taxon>
        <taxon>Clostridiaceae</taxon>
        <taxon>Clostridium</taxon>
    </lineage>
</organism>
<dbReference type="Pfam" id="PF14387">
    <property type="entry name" value="DUF4418"/>
    <property type="match status" value="1"/>
</dbReference>
<feature type="transmembrane region" description="Helical" evidence="1">
    <location>
        <begin position="44"/>
        <end position="62"/>
    </location>
</feature>